<sequence length="137" mass="15963">MSFPGQRGVVNQAASRSRYESRWGRSLFQRDQRPLRWQDAQWRSSKTELPVCHTRNAPAQTAAMNNRCMYKSHRFRVRITLVGSSVRFDLRRQNEGKHDWRACFTGAELHRWKLANLVFNVRTCKRPTDAPTVAASS</sequence>
<proteinExistence type="predicted"/>
<accession>A0A5C6CJP5</accession>
<evidence type="ECO:0000313" key="2">
    <source>
        <dbReference type="Proteomes" id="UP000316304"/>
    </source>
</evidence>
<dbReference type="Proteomes" id="UP000316304">
    <property type="component" value="Unassembled WGS sequence"/>
</dbReference>
<evidence type="ECO:0000313" key="1">
    <source>
        <dbReference type="EMBL" id="TWU24325.1"/>
    </source>
</evidence>
<gene>
    <name evidence="1" type="ORF">Pla52o_22520</name>
</gene>
<name>A0A5C6CJP5_9BACT</name>
<comment type="caution">
    <text evidence="1">The sequence shown here is derived from an EMBL/GenBank/DDBJ whole genome shotgun (WGS) entry which is preliminary data.</text>
</comment>
<keyword evidence="2" id="KW-1185">Reference proteome</keyword>
<dbReference type="AlphaFoldDB" id="A0A5C6CJP5"/>
<dbReference type="EMBL" id="SJPT01000003">
    <property type="protein sequence ID" value="TWU24325.1"/>
    <property type="molecule type" value="Genomic_DNA"/>
</dbReference>
<protein>
    <submittedName>
        <fullName evidence="1">Uncharacterized protein</fullName>
    </submittedName>
</protein>
<reference evidence="1 2" key="1">
    <citation type="submission" date="2019-02" db="EMBL/GenBank/DDBJ databases">
        <title>Deep-cultivation of Planctomycetes and their phenomic and genomic characterization uncovers novel biology.</title>
        <authorList>
            <person name="Wiegand S."/>
            <person name="Jogler M."/>
            <person name="Boedeker C."/>
            <person name="Pinto D."/>
            <person name="Vollmers J."/>
            <person name="Rivas-Marin E."/>
            <person name="Kohn T."/>
            <person name="Peeters S.H."/>
            <person name="Heuer A."/>
            <person name="Rast P."/>
            <person name="Oberbeckmann S."/>
            <person name="Bunk B."/>
            <person name="Jeske O."/>
            <person name="Meyerdierks A."/>
            <person name="Storesund J.E."/>
            <person name="Kallscheuer N."/>
            <person name="Luecker S."/>
            <person name="Lage O.M."/>
            <person name="Pohl T."/>
            <person name="Merkel B.J."/>
            <person name="Hornburger P."/>
            <person name="Mueller R.-W."/>
            <person name="Bruemmer F."/>
            <person name="Labrenz M."/>
            <person name="Spormann A.M."/>
            <person name="Op Den Camp H."/>
            <person name="Overmann J."/>
            <person name="Amann R."/>
            <person name="Jetten M.S.M."/>
            <person name="Mascher T."/>
            <person name="Medema M.H."/>
            <person name="Devos D.P."/>
            <person name="Kaster A.-K."/>
            <person name="Ovreas L."/>
            <person name="Rohde M."/>
            <person name="Galperin M.Y."/>
            <person name="Jogler C."/>
        </authorList>
    </citation>
    <scope>NUCLEOTIDE SEQUENCE [LARGE SCALE GENOMIC DNA]</scope>
    <source>
        <strain evidence="1 2">Pla52o</strain>
    </source>
</reference>
<organism evidence="1 2">
    <name type="scientific">Novipirellula galeiformis</name>
    <dbReference type="NCBI Taxonomy" id="2528004"/>
    <lineage>
        <taxon>Bacteria</taxon>
        <taxon>Pseudomonadati</taxon>
        <taxon>Planctomycetota</taxon>
        <taxon>Planctomycetia</taxon>
        <taxon>Pirellulales</taxon>
        <taxon>Pirellulaceae</taxon>
        <taxon>Novipirellula</taxon>
    </lineage>
</organism>